<dbReference type="InterPro" id="IPR039261">
    <property type="entry name" value="FNR_nucleotide-bd"/>
</dbReference>
<dbReference type="InterPro" id="IPR050369">
    <property type="entry name" value="RBOH/FRE"/>
</dbReference>
<evidence type="ECO:0000259" key="2">
    <source>
        <dbReference type="Pfam" id="PF08030"/>
    </source>
</evidence>
<dbReference type="GO" id="GO:0042554">
    <property type="term" value="P:superoxide anion generation"/>
    <property type="evidence" value="ECO:0007669"/>
    <property type="project" value="TreeGrafter"/>
</dbReference>
<dbReference type="GO" id="GO:0016175">
    <property type="term" value="F:superoxide-generating NAD(P)H oxidase activity"/>
    <property type="evidence" value="ECO:0007669"/>
    <property type="project" value="TreeGrafter"/>
</dbReference>
<dbReference type="Proteomes" id="UP000770661">
    <property type="component" value="Unassembled WGS sequence"/>
</dbReference>
<gene>
    <name evidence="3" type="primary">NOX5_1</name>
    <name evidence="3" type="ORF">GWK47_032859</name>
</gene>
<reference evidence="3" key="1">
    <citation type="submission" date="2020-07" db="EMBL/GenBank/DDBJ databases">
        <title>The High-quality genome of the commercially important snow crab, Chionoecetes opilio.</title>
        <authorList>
            <person name="Jeong J.-H."/>
            <person name="Ryu S."/>
        </authorList>
    </citation>
    <scope>NUCLEOTIDE SEQUENCE</scope>
    <source>
        <strain evidence="3">MADBK_172401_WGS</strain>
        <tissue evidence="3">Digestive gland</tissue>
    </source>
</reference>
<keyword evidence="1" id="KW-0560">Oxidoreductase</keyword>
<evidence type="ECO:0000313" key="3">
    <source>
        <dbReference type="EMBL" id="KAG0728255.1"/>
    </source>
</evidence>
<dbReference type="Pfam" id="PF08030">
    <property type="entry name" value="NAD_binding_6"/>
    <property type="match status" value="1"/>
</dbReference>
<evidence type="ECO:0000313" key="4">
    <source>
        <dbReference type="Proteomes" id="UP000770661"/>
    </source>
</evidence>
<keyword evidence="4" id="KW-1185">Reference proteome</keyword>
<accession>A0A8J4YYP8</accession>
<dbReference type="AlphaFoldDB" id="A0A8J4YYP8"/>
<organism evidence="3 4">
    <name type="scientific">Chionoecetes opilio</name>
    <name type="common">Atlantic snow crab</name>
    <name type="synonym">Cancer opilio</name>
    <dbReference type="NCBI Taxonomy" id="41210"/>
    <lineage>
        <taxon>Eukaryota</taxon>
        <taxon>Metazoa</taxon>
        <taxon>Ecdysozoa</taxon>
        <taxon>Arthropoda</taxon>
        <taxon>Crustacea</taxon>
        <taxon>Multicrustacea</taxon>
        <taxon>Malacostraca</taxon>
        <taxon>Eumalacostraca</taxon>
        <taxon>Eucarida</taxon>
        <taxon>Decapoda</taxon>
        <taxon>Pleocyemata</taxon>
        <taxon>Brachyura</taxon>
        <taxon>Eubrachyura</taxon>
        <taxon>Majoidea</taxon>
        <taxon>Majidae</taxon>
        <taxon>Chionoecetes</taxon>
    </lineage>
</organism>
<comment type="caution">
    <text evidence="3">The sequence shown here is derived from an EMBL/GenBank/DDBJ whole genome shotgun (WGS) entry which is preliminary data.</text>
</comment>
<proteinExistence type="predicted"/>
<name>A0A8J4YYP8_CHIOP</name>
<dbReference type="EMBL" id="JACEEZ010002398">
    <property type="protein sequence ID" value="KAG0728255.1"/>
    <property type="molecule type" value="Genomic_DNA"/>
</dbReference>
<dbReference type="Gene3D" id="3.40.50.80">
    <property type="entry name" value="Nucleotide-binding domain of ferredoxin-NADP reductase (FNR) module"/>
    <property type="match status" value="1"/>
</dbReference>
<feature type="domain" description="Ferric reductase NAD binding" evidence="2">
    <location>
        <begin position="6"/>
        <end position="68"/>
    </location>
</feature>
<dbReference type="InterPro" id="IPR013121">
    <property type="entry name" value="Fe_red_NAD-bd_6"/>
</dbReference>
<dbReference type="PANTHER" id="PTHR11972:SF58">
    <property type="entry name" value="NADPH OXIDASE 5"/>
    <property type="match status" value="1"/>
</dbReference>
<evidence type="ECO:0000256" key="1">
    <source>
        <dbReference type="ARBA" id="ARBA00023002"/>
    </source>
</evidence>
<dbReference type="OrthoDB" id="6381081at2759"/>
<dbReference type="GO" id="GO:0006952">
    <property type="term" value="P:defense response"/>
    <property type="evidence" value="ECO:0007669"/>
    <property type="project" value="TreeGrafter"/>
</dbReference>
<sequence>MNNRKNANGNNYTNKEKRDLITGLKTRTNAGRPNWDKVFKQLCNQQKGKITVFYCGPPTLARTLRYKCDEYGFDFRKEIF</sequence>
<protein>
    <submittedName>
        <fullName evidence="3">NADPH oxidase 5</fullName>
    </submittedName>
</protein>
<dbReference type="GO" id="GO:0043020">
    <property type="term" value="C:NADPH oxidase complex"/>
    <property type="evidence" value="ECO:0007669"/>
    <property type="project" value="TreeGrafter"/>
</dbReference>
<dbReference type="PANTHER" id="PTHR11972">
    <property type="entry name" value="NADPH OXIDASE"/>
    <property type="match status" value="1"/>
</dbReference>